<name>A0ABN8LZG5_9CNID</name>
<dbReference type="Proteomes" id="UP001159427">
    <property type="component" value="Unassembled WGS sequence"/>
</dbReference>
<sequence>MLRKTYWGQRASFAAQTQSFFCDKFSTPRLEVLPNLTHEGVFQMNTMWDWIDKKMADEHLLFDSARSRGTTDSSLLEKVAYEDALAIKDSNHIDDKDLAGLPIDSVEDCVSRLYLNSDSNTQTVDDKRPIGKEPLTVPGGQEGDDNGEIEPSVKPETRKPPGETTLFINGLSLWKDRNGLPRSHLPNGWKKSENMRVKAEVDAGEARMEKKLVDEHKLCLFVRKEIELQIQGINAEKAFTSQHIKNCQIARVGRDGVKYVLRDVKTFFNLTVPDQKIKWSAIKQKFSHLKYLDLKDTETGPVRLIKGSNNSDLILPM</sequence>
<keyword evidence="3" id="KW-1185">Reference proteome</keyword>
<reference evidence="2 3" key="1">
    <citation type="submission" date="2022-05" db="EMBL/GenBank/DDBJ databases">
        <authorList>
            <consortium name="Genoscope - CEA"/>
            <person name="William W."/>
        </authorList>
    </citation>
    <scope>NUCLEOTIDE SEQUENCE [LARGE SCALE GENOMIC DNA]</scope>
</reference>
<feature type="region of interest" description="Disordered" evidence="1">
    <location>
        <begin position="120"/>
        <end position="162"/>
    </location>
</feature>
<evidence type="ECO:0000313" key="3">
    <source>
        <dbReference type="Proteomes" id="UP001159427"/>
    </source>
</evidence>
<organism evidence="2 3">
    <name type="scientific">Porites evermanni</name>
    <dbReference type="NCBI Taxonomy" id="104178"/>
    <lineage>
        <taxon>Eukaryota</taxon>
        <taxon>Metazoa</taxon>
        <taxon>Cnidaria</taxon>
        <taxon>Anthozoa</taxon>
        <taxon>Hexacorallia</taxon>
        <taxon>Scleractinia</taxon>
        <taxon>Fungiina</taxon>
        <taxon>Poritidae</taxon>
        <taxon>Porites</taxon>
    </lineage>
</organism>
<protein>
    <submittedName>
        <fullName evidence="2">Uncharacterized protein</fullName>
    </submittedName>
</protein>
<dbReference type="EMBL" id="CALNXI010000187">
    <property type="protein sequence ID" value="CAH3021565.1"/>
    <property type="molecule type" value="Genomic_DNA"/>
</dbReference>
<comment type="caution">
    <text evidence="2">The sequence shown here is derived from an EMBL/GenBank/DDBJ whole genome shotgun (WGS) entry which is preliminary data.</text>
</comment>
<evidence type="ECO:0000313" key="2">
    <source>
        <dbReference type="EMBL" id="CAH3021565.1"/>
    </source>
</evidence>
<gene>
    <name evidence="2" type="ORF">PEVE_00011894</name>
</gene>
<accession>A0ABN8LZG5</accession>
<proteinExistence type="predicted"/>
<evidence type="ECO:0000256" key="1">
    <source>
        <dbReference type="SAM" id="MobiDB-lite"/>
    </source>
</evidence>
<feature type="compositionally biased region" description="Basic and acidic residues" evidence="1">
    <location>
        <begin position="151"/>
        <end position="161"/>
    </location>
</feature>